<keyword evidence="2 6" id="KW-0812">Transmembrane</keyword>
<keyword evidence="3 6" id="KW-1133">Transmembrane helix</keyword>
<evidence type="ECO:0000256" key="6">
    <source>
        <dbReference type="SAM" id="Phobius"/>
    </source>
</evidence>
<comment type="caution">
    <text evidence="8">The sequence shown here is derived from an EMBL/GenBank/DDBJ whole genome shotgun (WGS) entry which is preliminary data.</text>
</comment>
<feature type="transmembrane region" description="Helical" evidence="6">
    <location>
        <begin position="477"/>
        <end position="506"/>
    </location>
</feature>
<comment type="subcellular location">
    <subcellularLocation>
        <location evidence="1">Membrane</location>
        <topology evidence="1">Multi-pass membrane protein</topology>
    </subcellularLocation>
</comment>
<evidence type="ECO:0000259" key="7">
    <source>
        <dbReference type="Pfam" id="PF00916"/>
    </source>
</evidence>
<dbReference type="InterPro" id="IPR001902">
    <property type="entry name" value="SLC26A/SulP_fam"/>
</dbReference>
<feature type="region of interest" description="Disordered" evidence="5">
    <location>
        <begin position="22"/>
        <end position="49"/>
    </location>
</feature>
<feature type="compositionally biased region" description="Polar residues" evidence="5">
    <location>
        <begin position="35"/>
        <end position="45"/>
    </location>
</feature>
<dbReference type="PROSITE" id="PS01130">
    <property type="entry name" value="SLC26A"/>
    <property type="match status" value="1"/>
</dbReference>
<dbReference type="STRING" id="1081109.A0A162IDG0"/>
<keyword evidence="9" id="KW-1185">Reference proteome</keyword>
<dbReference type="NCBIfam" id="TIGR00815">
    <property type="entry name" value="sulP"/>
    <property type="match status" value="1"/>
</dbReference>
<evidence type="ECO:0000256" key="3">
    <source>
        <dbReference type="ARBA" id="ARBA00022989"/>
    </source>
</evidence>
<evidence type="ECO:0000256" key="2">
    <source>
        <dbReference type="ARBA" id="ARBA00022692"/>
    </source>
</evidence>
<feature type="transmembrane region" description="Helical" evidence="6">
    <location>
        <begin position="86"/>
        <end position="104"/>
    </location>
</feature>
<sequence length="547" mass="58527">MSPLTDKTIHGLAAFPAMASHGSSQGIHEEPSGNEAVSSSQNTADNDGVSLPASPWVPEQIGLRQSVSNYIRSLFPFLDWIKHYKSHWLAGDVIAGITVGAVVIPQGMAYASLAKLAPQFGLYSSFMGAALYWIFGTSKDISIGPVAVLSTVVGTVVEDVISRPETRHFPPHVIASALSIVAGCLVSTIGLLRCGWIVDLLSVTSLSAFMTGSAITIFASQLPSLLGLTGFSHRDAAYKVVMHTLQNLDDMSLDTAVGLTGLLLLYLIRRVLATAAARLPEHKQAVFLMSSMRTVFVISFYTVISFLVNRHRRQNPLFYVLGTVPSGFHSVAAPTLSAPLVSSLGPHLPATVVVMLAEHIAISKSFGLANNYAIKPSQEMVAIGTSNILGSLFGAYPSTGSFSRTAIQSKAGVRTPAASIITAVVVVLATIYLTDVFYYIPRATLAAVIIHAVGDLATPLDELYQLWLISPIEVLNFILGVVVSIVVGIEHGLYVTVAFSTVVALYRKSNARGRSLAQARDCRVVGDRVMDENGHRNYGHYGTFEEV</sequence>
<evidence type="ECO:0000256" key="1">
    <source>
        <dbReference type="ARBA" id="ARBA00004141"/>
    </source>
</evidence>
<feature type="transmembrane region" description="Helical" evidence="6">
    <location>
        <begin position="417"/>
        <end position="440"/>
    </location>
</feature>
<feature type="transmembrane region" description="Helical" evidence="6">
    <location>
        <begin position="141"/>
        <end position="161"/>
    </location>
</feature>
<feature type="transmembrane region" description="Helical" evidence="6">
    <location>
        <begin position="288"/>
        <end position="308"/>
    </location>
</feature>
<dbReference type="InterPro" id="IPR018045">
    <property type="entry name" value="S04_transporter_CS"/>
</dbReference>
<gene>
    <name evidence="8" type="ORF">AAL_06587</name>
</gene>
<proteinExistence type="predicted"/>
<feature type="domain" description="SLC26A/SulP transporter" evidence="7">
    <location>
        <begin position="89"/>
        <end position="478"/>
    </location>
</feature>
<reference evidence="8 9" key="1">
    <citation type="journal article" date="2016" name="Genome Biol. Evol.">
        <title>Divergent and convergent evolution of fungal pathogenicity.</title>
        <authorList>
            <person name="Shang Y."/>
            <person name="Xiao G."/>
            <person name="Zheng P."/>
            <person name="Cen K."/>
            <person name="Zhan S."/>
            <person name="Wang C."/>
        </authorList>
    </citation>
    <scope>NUCLEOTIDE SEQUENCE [LARGE SCALE GENOMIC DNA]</scope>
    <source>
        <strain evidence="8 9">RCEF 2490</strain>
    </source>
</reference>
<dbReference type="Proteomes" id="UP000078544">
    <property type="component" value="Unassembled WGS sequence"/>
</dbReference>
<dbReference type="Pfam" id="PF00916">
    <property type="entry name" value="Sulfate_transp"/>
    <property type="match status" value="1"/>
</dbReference>
<protein>
    <submittedName>
        <fullName evidence="8">Sulfate permease</fullName>
    </submittedName>
</protein>
<dbReference type="AlphaFoldDB" id="A0A162IDG0"/>
<dbReference type="OrthoDB" id="288203at2759"/>
<feature type="transmembrane region" description="Helical" evidence="6">
    <location>
        <begin position="251"/>
        <end position="268"/>
    </location>
</feature>
<evidence type="ECO:0000256" key="4">
    <source>
        <dbReference type="ARBA" id="ARBA00023136"/>
    </source>
</evidence>
<organism evidence="8 9">
    <name type="scientific">Moelleriella libera RCEF 2490</name>
    <dbReference type="NCBI Taxonomy" id="1081109"/>
    <lineage>
        <taxon>Eukaryota</taxon>
        <taxon>Fungi</taxon>
        <taxon>Dikarya</taxon>
        <taxon>Ascomycota</taxon>
        <taxon>Pezizomycotina</taxon>
        <taxon>Sordariomycetes</taxon>
        <taxon>Hypocreomycetidae</taxon>
        <taxon>Hypocreales</taxon>
        <taxon>Clavicipitaceae</taxon>
        <taxon>Moelleriella</taxon>
    </lineage>
</organism>
<name>A0A162IDG0_9HYPO</name>
<accession>A0A162IDG0</accession>
<feature type="transmembrane region" description="Helical" evidence="6">
    <location>
        <begin position="116"/>
        <end position="135"/>
    </location>
</feature>
<dbReference type="PANTHER" id="PTHR11814">
    <property type="entry name" value="SULFATE TRANSPORTER"/>
    <property type="match status" value="1"/>
</dbReference>
<feature type="transmembrane region" description="Helical" evidence="6">
    <location>
        <begin position="173"/>
        <end position="198"/>
    </location>
</feature>
<feature type="transmembrane region" description="Helical" evidence="6">
    <location>
        <begin position="210"/>
        <end position="231"/>
    </location>
</feature>
<dbReference type="InterPro" id="IPR011547">
    <property type="entry name" value="SLC26A/SulP_dom"/>
</dbReference>
<evidence type="ECO:0000313" key="9">
    <source>
        <dbReference type="Proteomes" id="UP000078544"/>
    </source>
</evidence>
<evidence type="ECO:0000256" key="5">
    <source>
        <dbReference type="SAM" id="MobiDB-lite"/>
    </source>
</evidence>
<dbReference type="GO" id="GO:0008271">
    <property type="term" value="F:secondary active sulfate transmembrane transporter activity"/>
    <property type="evidence" value="ECO:0007669"/>
    <property type="project" value="InterPro"/>
</dbReference>
<dbReference type="EMBL" id="AZGY01000017">
    <property type="protein sequence ID" value="KZZ91833.1"/>
    <property type="molecule type" value="Genomic_DNA"/>
</dbReference>
<dbReference type="GO" id="GO:0016020">
    <property type="term" value="C:membrane"/>
    <property type="evidence" value="ECO:0007669"/>
    <property type="project" value="UniProtKB-SubCell"/>
</dbReference>
<evidence type="ECO:0000313" key="8">
    <source>
        <dbReference type="EMBL" id="KZZ91833.1"/>
    </source>
</evidence>
<keyword evidence="4 6" id="KW-0472">Membrane</keyword>